<geneLocation type="chloroplast" evidence="1"/>
<protein>
    <submittedName>
        <fullName evidence="1">ORF44e</fullName>
    </submittedName>
</protein>
<dbReference type="RefSeq" id="NP_817215.1">
    <property type="nucleotide sequence ID" value="NC_004677.2"/>
</dbReference>
<evidence type="ECO:0000313" key="1">
    <source>
        <dbReference type="EMBL" id="AAO74063.1"/>
    </source>
</evidence>
<dbReference type="EMBL" id="AY228468">
    <property type="protein sequence ID" value="AAO74063.1"/>
    <property type="molecule type" value="Genomic_DNA"/>
</dbReference>
<keyword evidence="1" id="KW-0934">Plastid</keyword>
<dbReference type="AlphaFoldDB" id="Q85X04"/>
<sequence>MEISIENRKYGPRISPFDFGVLFIQYKQIIGVDSQTEKMDYGSV</sequence>
<proteinExistence type="predicted"/>
<organism evidence="1">
    <name type="scientific">Pinus koraiensis</name>
    <name type="common">Korean pine</name>
    <dbReference type="NCBI Taxonomy" id="88728"/>
    <lineage>
        <taxon>Eukaryota</taxon>
        <taxon>Viridiplantae</taxon>
        <taxon>Streptophyta</taxon>
        <taxon>Embryophyta</taxon>
        <taxon>Tracheophyta</taxon>
        <taxon>Spermatophyta</taxon>
        <taxon>Pinopsida</taxon>
        <taxon>Pinidae</taxon>
        <taxon>Conifers I</taxon>
        <taxon>Pinales</taxon>
        <taxon>Pinaceae</taxon>
        <taxon>Pinus</taxon>
        <taxon>Pinus subgen. Strobus</taxon>
    </lineage>
</organism>
<name>Q85X04_PINKO</name>
<reference evidence="1" key="1">
    <citation type="submission" date="2007-04" db="EMBL/GenBank/DDBJ databases">
        <authorList>
            <person name="Noh E.W."/>
            <person name="Lee J.S."/>
            <person name="Choi Y.I."/>
            <person name="Han M.S."/>
            <person name="Yi Y.S."/>
            <person name="Han S.U."/>
        </authorList>
    </citation>
    <scope>NUCLEOTIDE SEQUENCE</scope>
</reference>
<dbReference type="GeneID" id="5048539"/>
<keyword evidence="1" id="KW-0150">Chloroplast</keyword>
<accession>Q85X04</accession>